<evidence type="ECO:0000313" key="3">
    <source>
        <dbReference type="EMBL" id="GAK77596.1"/>
    </source>
</evidence>
<keyword evidence="1" id="KW-0732">Signal</keyword>
<gene>
    <name evidence="3" type="ORF">JCM19296_3204</name>
</gene>
<protein>
    <recommendedName>
        <fullName evidence="2">Secretion system C-terminal sorting domain-containing protein</fullName>
    </recommendedName>
</protein>
<organism evidence="3 4">
    <name type="scientific">Nonlabens ulvanivorans</name>
    <name type="common">Persicivirga ulvanivorans</name>
    <dbReference type="NCBI Taxonomy" id="906888"/>
    <lineage>
        <taxon>Bacteria</taxon>
        <taxon>Pseudomonadati</taxon>
        <taxon>Bacteroidota</taxon>
        <taxon>Flavobacteriia</taxon>
        <taxon>Flavobacteriales</taxon>
        <taxon>Flavobacteriaceae</taxon>
        <taxon>Nonlabens</taxon>
    </lineage>
</organism>
<dbReference type="InterPro" id="IPR011044">
    <property type="entry name" value="Quino_amine_DH_bsu"/>
</dbReference>
<name>A0A081DFA0_NONUL</name>
<dbReference type="SUPFAM" id="SSF50969">
    <property type="entry name" value="YVTN repeat-like/Quinoprotein amine dehydrogenase"/>
    <property type="match status" value="1"/>
</dbReference>
<comment type="caution">
    <text evidence="3">The sequence shown here is derived from an EMBL/GenBank/DDBJ whole genome shotgun (WGS) entry which is preliminary data.</text>
</comment>
<dbReference type="EMBL" id="BBLG01000011">
    <property type="protein sequence ID" value="GAK77596.1"/>
    <property type="molecule type" value="Genomic_DNA"/>
</dbReference>
<proteinExistence type="predicted"/>
<reference evidence="3 4" key="1">
    <citation type="journal article" date="2014" name="Genome Announc.">
        <title>Draft Genome Sequences of Marine Flavobacterium Nonlabens Strains NR17, NR24, NR27, NR32, NR33, and Ara13.</title>
        <authorList>
            <person name="Nakanishi M."/>
            <person name="Meirelles P."/>
            <person name="Suzuki R."/>
            <person name="Takatani N."/>
            <person name="Mino S."/>
            <person name="Suda W."/>
            <person name="Oshima K."/>
            <person name="Hattori M."/>
            <person name="Ohkuma M."/>
            <person name="Hosokawa M."/>
            <person name="Miyashita K."/>
            <person name="Thompson F.L."/>
            <person name="Niwa A."/>
            <person name="Sawabe T."/>
            <person name="Sawabe T."/>
        </authorList>
    </citation>
    <scope>NUCLEOTIDE SEQUENCE [LARGE SCALE GENOMIC DNA]</scope>
    <source>
        <strain evidence="4">JCM19296</strain>
    </source>
</reference>
<feature type="domain" description="Secretion system C-terminal sorting" evidence="2">
    <location>
        <begin position="425"/>
        <end position="496"/>
    </location>
</feature>
<evidence type="ECO:0000259" key="2">
    <source>
        <dbReference type="Pfam" id="PF18962"/>
    </source>
</evidence>
<evidence type="ECO:0000313" key="4">
    <source>
        <dbReference type="Proteomes" id="UP000028980"/>
    </source>
</evidence>
<dbReference type="NCBIfam" id="TIGR04183">
    <property type="entry name" value="Por_Secre_tail"/>
    <property type="match status" value="1"/>
</dbReference>
<sequence>MLMFSKKYVHSISIQIIFFNCRKYLIMRRLKLLIFLFSGFSIFAQNEGNFWYFGENAGLDFSTSPPTALSNSAMSTVAGCSTVSDSNGNLLFYTNGRLVWNRNHVLMSNSPSYGSTDTYSQQLIVKDPSSTNTYFILRTFWSDLVPGPALDYQIVDMSLDNGLGDIIPIQNYNHNVQFATQEKVSAFINSNGNSNWVLTTYFDYPTLRIYSIKIQNGIIDTSTRVTSNFTSVPNYLLSGQDGILKISKDGTKLILTDGFKAALFDFNINTGVVTNPIRLSTNSIYNRFYGAEFSPDSSLLYINGNTDTSSLDCNTTNQRAVLQYDLSMPTGWEANPIVLNNSTLNNVRHGDLQLAQDGKIYASKNCQASLGAIQSPNVLGQGANYTDNAIMLAPGTTGRIGLPYLILPSQATASLTDNSSTVINMFPNPASSYINLTATNRLKSATIMDMNGRMLSQTNFTGNSTDQSISLENLSSGIYFVTIQSDLGQKVKKLVVE</sequence>
<dbReference type="InterPro" id="IPR026444">
    <property type="entry name" value="Secre_tail"/>
</dbReference>
<dbReference type="AlphaFoldDB" id="A0A081DFA0"/>
<dbReference type="Proteomes" id="UP000028980">
    <property type="component" value="Unassembled WGS sequence"/>
</dbReference>
<evidence type="ECO:0000256" key="1">
    <source>
        <dbReference type="ARBA" id="ARBA00022729"/>
    </source>
</evidence>
<accession>A0A081DFA0</accession>
<dbReference type="Pfam" id="PF18962">
    <property type="entry name" value="Por_Secre_tail"/>
    <property type="match status" value="1"/>
</dbReference>